<accession>A0A0W7TRW3</accession>
<dbReference type="Proteomes" id="UP000472755">
    <property type="component" value="Unassembled WGS sequence"/>
</dbReference>
<dbReference type="PANTHER" id="PTHR43744">
    <property type="entry name" value="ABC TRANSPORTER PERMEASE PROTEIN MG189-RELATED-RELATED"/>
    <property type="match status" value="1"/>
</dbReference>
<reference evidence="11 16" key="4">
    <citation type="submission" date="2019-08" db="EMBL/GenBank/DDBJ databases">
        <title>In-depth cultivation of the pig gut microbiome towards novel bacterial diversity and tailored functional studies.</title>
        <authorList>
            <person name="Wylensek D."/>
            <person name="Hitch T.C.A."/>
            <person name="Clavel T."/>
        </authorList>
    </citation>
    <scope>NUCLEOTIDE SEQUENCE [LARGE SCALE GENOMIC DNA]</scope>
    <source>
        <strain evidence="11 16">WCA3-601-WT-6J</strain>
    </source>
</reference>
<dbReference type="AlphaFoldDB" id="A0A0D8J1R8"/>
<accession>A0A0D8J1R8</accession>
<dbReference type="EMBL" id="JXXK01000003">
    <property type="protein sequence ID" value="KJF40925.1"/>
    <property type="molecule type" value="Genomic_DNA"/>
</dbReference>
<dbReference type="PATRIC" id="fig|1550024.3.peg.816"/>
<evidence type="ECO:0000256" key="5">
    <source>
        <dbReference type="ARBA" id="ARBA00022989"/>
    </source>
</evidence>
<keyword evidence="3" id="KW-1003">Cell membrane</keyword>
<feature type="transmembrane region" description="Helical" evidence="7">
    <location>
        <begin position="145"/>
        <end position="164"/>
    </location>
</feature>
<dbReference type="InterPro" id="IPR000515">
    <property type="entry name" value="MetI-like"/>
</dbReference>
<evidence type="ECO:0000259" key="8">
    <source>
        <dbReference type="PROSITE" id="PS50928"/>
    </source>
</evidence>
<evidence type="ECO:0000313" key="9">
    <source>
        <dbReference type="EMBL" id="KJF40925.1"/>
    </source>
</evidence>
<dbReference type="PROSITE" id="PS50928">
    <property type="entry name" value="ABC_TM1"/>
    <property type="match status" value="1"/>
</dbReference>
<evidence type="ECO:0000313" key="10">
    <source>
        <dbReference type="EMBL" id="KUE76501.1"/>
    </source>
</evidence>
<evidence type="ECO:0000313" key="18">
    <source>
        <dbReference type="Proteomes" id="UP000472755"/>
    </source>
</evidence>
<evidence type="ECO:0000313" key="14">
    <source>
        <dbReference type="Proteomes" id="UP000032483"/>
    </source>
</evidence>
<feature type="transmembrane region" description="Helical" evidence="7">
    <location>
        <begin position="12"/>
        <end position="32"/>
    </location>
</feature>
<dbReference type="EMBL" id="WMZR01000006">
    <property type="protein sequence ID" value="MTS51129.1"/>
    <property type="molecule type" value="Genomic_DNA"/>
</dbReference>
<dbReference type="PANTHER" id="PTHR43744:SF12">
    <property type="entry name" value="ABC TRANSPORTER PERMEASE PROTEIN MG189-RELATED"/>
    <property type="match status" value="1"/>
</dbReference>
<feature type="transmembrane region" description="Helical" evidence="7">
    <location>
        <begin position="74"/>
        <end position="99"/>
    </location>
</feature>
<sequence length="280" mass="31195">MVKAKKGFNLFWTVLLSVASVLYVYPILMILLNSFKKETSISTSTAFLPPTADTFAGAANYVNAISSKGFLQSFWYSTLITVTSVALILLCCSMCAWYITRVNSLMSKAMYYLCVFSMVVPFQMVMFTLSQTADSLGLNKPSNIAIIYLGFGAGLAVFMFCGFVKSIPLEIEEAAMIDGCNPIQTYFRIVFPIFKPTMISVAILEAMWVWNDYLLPTLVLDIKKYRTIPMLIQYFRGSYGRVEMGPMMACIMLTVLPIIILYLACQKYIIEGVVAGAVKG</sequence>
<dbReference type="InterPro" id="IPR035906">
    <property type="entry name" value="MetI-like_sf"/>
</dbReference>
<dbReference type="EMBL" id="WMZU01000004">
    <property type="protein sequence ID" value="MTS26491.1"/>
    <property type="molecule type" value="Genomic_DNA"/>
</dbReference>
<reference evidence="17 18" key="3">
    <citation type="journal article" date="2019" name="Nat. Med.">
        <title>A library of human gut bacterial isolates paired with longitudinal multiomics data enables mechanistic microbiome research.</title>
        <authorList>
            <person name="Poyet M."/>
            <person name="Groussin M."/>
            <person name="Gibbons S.M."/>
            <person name="Avila-Pacheco J."/>
            <person name="Jiang X."/>
            <person name="Kearney S.M."/>
            <person name="Perrotta A.R."/>
            <person name="Berdy B."/>
            <person name="Zhao S."/>
            <person name="Lieberman T.D."/>
            <person name="Swanson P.K."/>
            <person name="Smith M."/>
            <person name="Roesemann S."/>
            <person name="Alexander J.E."/>
            <person name="Rich S.A."/>
            <person name="Livny J."/>
            <person name="Vlamakis H."/>
            <person name="Clish C."/>
            <person name="Bullock K."/>
            <person name="Deik A."/>
            <person name="Scott J."/>
            <person name="Pierce K.A."/>
            <person name="Xavier R.J."/>
            <person name="Alm E.J."/>
        </authorList>
    </citation>
    <scope>NUCLEOTIDE SEQUENCE [LARGE SCALE GENOMIC DNA]</scope>
    <source>
        <strain evidence="12 18">BIOML-A4</strain>
        <strain evidence="13 17">BIOML-A7</strain>
    </source>
</reference>
<dbReference type="RefSeq" id="WP_009321856.1">
    <property type="nucleotide sequence ID" value="NZ_CAOJUJ010000013.1"/>
</dbReference>
<keyword evidence="6 7" id="KW-0472">Membrane</keyword>
<dbReference type="Pfam" id="PF00528">
    <property type="entry name" value="BPD_transp_1"/>
    <property type="match status" value="1"/>
</dbReference>
<comment type="subcellular location">
    <subcellularLocation>
        <location evidence="1 7">Cell membrane</location>
        <topology evidence="1 7">Multi-pass membrane protein</topology>
    </subcellularLocation>
</comment>
<evidence type="ECO:0000313" key="15">
    <source>
        <dbReference type="Proteomes" id="UP000053433"/>
    </source>
</evidence>
<evidence type="ECO:0000313" key="12">
    <source>
        <dbReference type="EMBL" id="MTS26491.1"/>
    </source>
</evidence>
<feature type="transmembrane region" description="Helical" evidence="7">
    <location>
        <begin position="185"/>
        <end position="210"/>
    </location>
</feature>
<evidence type="ECO:0000313" key="16">
    <source>
        <dbReference type="Proteomes" id="UP000431913"/>
    </source>
</evidence>
<evidence type="ECO:0000256" key="1">
    <source>
        <dbReference type="ARBA" id="ARBA00004651"/>
    </source>
</evidence>
<dbReference type="Proteomes" id="UP000449193">
    <property type="component" value="Unassembled WGS sequence"/>
</dbReference>
<reference evidence="9" key="1">
    <citation type="submission" date="2015-02" db="EMBL/GenBank/DDBJ databases">
        <title>A novel member of the family Ruminococcaceae isolated from human feces.</title>
        <authorList>
            <person name="Shkoporov A.N."/>
            <person name="Chaplin A.V."/>
            <person name="Motuzova O.V."/>
            <person name="Kafarskaia L.I."/>
            <person name="Khokhlova E.V."/>
            <person name="Efimov B.A."/>
        </authorList>
    </citation>
    <scope>NUCLEOTIDE SEQUENCE [LARGE SCALE GENOMIC DNA]</scope>
    <source>
        <strain evidence="9">585-1</strain>
    </source>
</reference>
<feature type="domain" description="ABC transmembrane type-1" evidence="8">
    <location>
        <begin position="74"/>
        <end position="265"/>
    </location>
</feature>
<dbReference type="Proteomes" id="UP000053433">
    <property type="component" value="Unassembled WGS sequence"/>
</dbReference>
<dbReference type="GO" id="GO:0055085">
    <property type="term" value="P:transmembrane transport"/>
    <property type="evidence" value="ECO:0007669"/>
    <property type="project" value="InterPro"/>
</dbReference>
<comment type="similarity">
    <text evidence="7">Belongs to the binding-protein-dependent transport system permease family.</text>
</comment>
<dbReference type="EMBL" id="VUNJ01000011">
    <property type="protein sequence ID" value="MST92462.1"/>
    <property type="molecule type" value="Genomic_DNA"/>
</dbReference>
<comment type="caution">
    <text evidence="9">The sequence shown here is derived from an EMBL/GenBank/DDBJ whole genome shotgun (WGS) entry which is preliminary data.</text>
</comment>
<dbReference type="SUPFAM" id="SSF161098">
    <property type="entry name" value="MetI-like"/>
    <property type="match status" value="1"/>
</dbReference>
<proteinExistence type="inferred from homology"/>
<dbReference type="Gene3D" id="1.10.3720.10">
    <property type="entry name" value="MetI-like"/>
    <property type="match status" value="1"/>
</dbReference>
<feature type="transmembrane region" description="Helical" evidence="7">
    <location>
        <begin position="244"/>
        <end position="264"/>
    </location>
</feature>
<keyword evidence="5 7" id="KW-1133">Transmembrane helix</keyword>
<dbReference type="GO" id="GO:0005886">
    <property type="term" value="C:plasma membrane"/>
    <property type="evidence" value="ECO:0007669"/>
    <property type="project" value="UniProtKB-SubCell"/>
</dbReference>
<evidence type="ECO:0000256" key="4">
    <source>
        <dbReference type="ARBA" id="ARBA00022692"/>
    </source>
</evidence>
<reference evidence="10 15" key="2">
    <citation type="submission" date="2015-10" db="EMBL/GenBank/DDBJ databases">
        <title>A novel member of the family Ruminococcaceae isolated from human faeces.</title>
        <authorList>
            <person name="Shkoporov A.N."/>
            <person name="Chaplin A.V."/>
            <person name="Motuzova O.V."/>
            <person name="Kafarskaia L.I."/>
            <person name="Efimov B.A."/>
        </authorList>
    </citation>
    <scope>NUCLEOTIDE SEQUENCE [LARGE SCALE GENOMIC DNA]</scope>
    <source>
        <strain evidence="10 15">668</strain>
    </source>
</reference>
<dbReference type="GeneID" id="42855728"/>
<keyword evidence="14" id="KW-1185">Reference proteome</keyword>
<evidence type="ECO:0000313" key="13">
    <source>
        <dbReference type="EMBL" id="MTS51129.1"/>
    </source>
</evidence>
<dbReference type="Proteomes" id="UP000431913">
    <property type="component" value="Unassembled WGS sequence"/>
</dbReference>
<feature type="transmembrane region" description="Helical" evidence="7">
    <location>
        <begin position="111"/>
        <end position="133"/>
    </location>
</feature>
<evidence type="ECO:0000256" key="2">
    <source>
        <dbReference type="ARBA" id="ARBA00022448"/>
    </source>
</evidence>
<organism evidence="9 14">
    <name type="scientific">Ruthenibacterium lactatiformans</name>
    <dbReference type="NCBI Taxonomy" id="1550024"/>
    <lineage>
        <taxon>Bacteria</taxon>
        <taxon>Bacillati</taxon>
        <taxon>Bacillota</taxon>
        <taxon>Clostridia</taxon>
        <taxon>Eubacteriales</taxon>
        <taxon>Oscillospiraceae</taxon>
        <taxon>Ruthenibacterium</taxon>
    </lineage>
</organism>
<dbReference type="CDD" id="cd06261">
    <property type="entry name" value="TM_PBP2"/>
    <property type="match status" value="1"/>
</dbReference>
<name>A0A0D8J1R8_9FIRM</name>
<protein>
    <submittedName>
        <fullName evidence="12">ABC transporter permease subunit</fullName>
    </submittedName>
    <submittedName>
        <fullName evidence="11">Carbohydrate ABC transporter permease</fullName>
    </submittedName>
    <submittedName>
        <fullName evidence="9">Sugar ABC transporter permease</fullName>
    </submittedName>
</protein>
<keyword evidence="4 7" id="KW-0812">Transmembrane</keyword>
<evidence type="ECO:0000313" key="11">
    <source>
        <dbReference type="EMBL" id="MST92462.1"/>
    </source>
</evidence>
<evidence type="ECO:0000256" key="6">
    <source>
        <dbReference type="ARBA" id="ARBA00023136"/>
    </source>
</evidence>
<gene>
    <name evidence="10" type="ORF">ASJ35_08565</name>
    <name evidence="11" type="ORF">FYJ76_11070</name>
    <name evidence="13" type="ORF">GMD52_06210</name>
    <name evidence="12" type="ORF">GMD59_04220</name>
    <name evidence="9" type="ORF">TQ39_03645</name>
</gene>
<evidence type="ECO:0000313" key="17">
    <source>
        <dbReference type="Proteomes" id="UP000449193"/>
    </source>
</evidence>
<evidence type="ECO:0000256" key="3">
    <source>
        <dbReference type="ARBA" id="ARBA00022475"/>
    </source>
</evidence>
<evidence type="ECO:0000256" key="7">
    <source>
        <dbReference type="RuleBase" id="RU363032"/>
    </source>
</evidence>
<dbReference type="EMBL" id="LMUA01000009">
    <property type="protein sequence ID" value="KUE76501.1"/>
    <property type="molecule type" value="Genomic_DNA"/>
</dbReference>
<keyword evidence="2 7" id="KW-0813">Transport</keyword>
<dbReference type="Proteomes" id="UP000032483">
    <property type="component" value="Unassembled WGS sequence"/>
</dbReference>